<reference evidence="1" key="2">
    <citation type="submission" date="2024-10" db="UniProtKB">
        <authorList>
            <consortium name="EnsemblProtists"/>
        </authorList>
    </citation>
    <scope>IDENTIFICATION</scope>
</reference>
<dbReference type="AlphaFoldDB" id="A0A0D3JLK1"/>
<dbReference type="PaxDb" id="2903-EOD24386"/>
<keyword evidence="2" id="KW-1185">Reference proteome</keyword>
<dbReference type="GeneID" id="17269934"/>
<sequence>MDAGGYTVQVPRADPAMERHALLDFGAGYIQRSIDELPKQGAAWPWRLRMNYVADVLSIRHGALADSAMEFRRPHAKPD</sequence>
<dbReference type="RefSeq" id="XP_005776815.1">
    <property type="nucleotide sequence ID" value="XM_005776758.1"/>
</dbReference>
<organism evidence="1 2">
    <name type="scientific">Emiliania huxleyi (strain CCMP1516)</name>
    <dbReference type="NCBI Taxonomy" id="280463"/>
    <lineage>
        <taxon>Eukaryota</taxon>
        <taxon>Haptista</taxon>
        <taxon>Haptophyta</taxon>
        <taxon>Prymnesiophyceae</taxon>
        <taxon>Isochrysidales</taxon>
        <taxon>Noelaerhabdaceae</taxon>
        <taxon>Emiliania</taxon>
    </lineage>
</organism>
<name>A0A0D3JLK1_EMIH1</name>
<dbReference type="HOGENOM" id="CLU_2611051_0_0_1"/>
<dbReference type="EnsemblProtists" id="EOD24386">
    <property type="protein sequence ID" value="EOD24386"/>
    <property type="gene ID" value="EMIHUDRAFT_254783"/>
</dbReference>
<proteinExistence type="predicted"/>
<evidence type="ECO:0000313" key="1">
    <source>
        <dbReference type="EnsemblProtists" id="EOD24386"/>
    </source>
</evidence>
<protein>
    <submittedName>
        <fullName evidence="1">Uncharacterized protein</fullName>
    </submittedName>
</protein>
<dbReference type="KEGG" id="ehx:EMIHUDRAFT_254783"/>
<reference evidence="2" key="1">
    <citation type="journal article" date="2013" name="Nature">
        <title>Pan genome of the phytoplankton Emiliania underpins its global distribution.</title>
        <authorList>
            <person name="Read B.A."/>
            <person name="Kegel J."/>
            <person name="Klute M.J."/>
            <person name="Kuo A."/>
            <person name="Lefebvre S.C."/>
            <person name="Maumus F."/>
            <person name="Mayer C."/>
            <person name="Miller J."/>
            <person name="Monier A."/>
            <person name="Salamov A."/>
            <person name="Young J."/>
            <person name="Aguilar M."/>
            <person name="Claverie J.M."/>
            <person name="Frickenhaus S."/>
            <person name="Gonzalez K."/>
            <person name="Herman E.K."/>
            <person name="Lin Y.C."/>
            <person name="Napier J."/>
            <person name="Ogata H."/>
            <person name="Sarno A.F."/>
            <person name="Shmutz J."/>
            <person name="Schroeder D."/>
            <person name="de Vargas C."/>
            <person name="Verret F."/>
            <person name="von Dassow P."/>
            <person name="Valentin K."/>
            <person name="Van de Peer Y."/>
            <person name="Wheeler G."/>
            <person name="Dacks J.B."/>
            <person name="Delwiche C.F."/>
            <person name="Dyhrman S.T."/>
            <person name="Glockner G."/>
            <person name="John U."/>
            <person name="Richards T."/>
            <person name="Worden A.Z."/>
            <person name="Zhang X."/>
            <person name="Grigoriev I.V."/>
            <person name="Allen A.E."/>
            <person name="Bidle K."/>
            <person name="Borodovsky M."/>
            <person name="Bowler C."/>
            <person name="Brownlee C."/>
            <person name="Cock J.M."/>
            <person name="Elias M."/>
            <person name="Gladyshev V.N."/>
            <person name="Groth M."/>
            <person name="Guda C."/>
            <person name="Hadaegh A."/>
            <person name="Iglesias-Rodriguez M.D."/>
            <person name="Jenkins J."/>
            <person name="Jones B.M."/>
            <person name="Lawson T."/>
            <person name="Leese F."/>
            <person name="Lindquist E."/>
            <person name="Lobanov A."/>
            <person name="Lomsadze A."/>
            <person name="Malik S.B."/>
            <person name="Marsh M.E."/>
            <person name="Mackinder L."/>
            <person name="Mock T."/>
            <person name="Mueller-Roeber B."/>
            <person name="Pagarete A."/>
            <person name="Parker M."/>
            <person name="Probert I."/>
            <person name="Quesneville H."/>
            <person name="Raines C."/>
            <person name="Rensing S.A."/>
            <person name="Riano-Pachon D.M."/>
            <person name="Richier S."/>
            <person name="Rokitta S."/>
            <person name="Shiraiwa Y."/>
            <person name="Soanes D.M."/>
            <person name="van der Giezen M."/>
            <person name="Wahlund T.M."/>
            <person name="Williams B."/>
            <person name="Wilson W."/>
            <person name="Wolfe G."/>
            <person name="Wurch L.L."/>
        </authorList>
    </citation>
    <scope>NUCLEOTIDE SEQUENCE</scope>
</reference>
<accession>A0A0D3JLK1</accession>
<dbReference type="Proteomes" id="UP000013827">
    <property type="component" value="Unassembled WGS sequence"/>
</dbReference>
<dbReference type="STRING" id="2903.R1EN50"/>
<evidence type="ECO:0000313" key="2">
    <source>
        <dbReference type="Proteomes" id="UP000013827"/>
    </source>
</evidence>